<dbReference type="FunFam" id="3.30.70.2190:FF:000001">
    <property type="entry name" value="D-2-hydroxyglutarate dehydrogenase mitochondrial"/>
    <property type="match status" value="1"/>
</dbReference>
<name>A0A7S3P722_9STRA</name>
<dbReference type="GO" id="GO:0005739">
    <property type="term" value="C:mitochondrion"/>
    <property type="evidence" value="ECO:0007669"/>
    <property type="project" value="TreeGrafter"/>
</dbReference>
<dbReference type="SUPFAM" id="SSF56176">
    <property type="entry name" value="FAD-binding/transporter-associated domain-like"/>
    <property type="match status" value="1"/>
</dbReference>
<dbReference type="Gene3D" id="3.30.70.2190">
    <property type="match status" value="1"/>
</dbReference>
<dbReference type="PROSITE" id="PS51387">
    <property type="entry name" value="FAD_PCMH"/>
    <property type="match status" value="1"/>
</dbReference>
<dbReference type="Pfam" id="PF02913">
    <property type="entry name" value="FAD-oxidase_C"/>
    <property type="match status" value="1"/>
</dbReference>
<sequence>MKALQILQTRVFVTATACKSPIVCNGLKRTLSTFRSLTAQDRSVFDSMIEHVTDDPQVLSQRNTEWTKHYQGNAKLVLQPETPEQISEILTYCQNERLAVVPQGGQTGLVGGGVATAGAEVILSLDRLNQIVAMDETTGILQCQAGCILQAVQTYAEERNYLVPIDLGAKGTCQIGGNLSTNAGGQYYYRYGSLAGNVLGLQVVLANGRILDLNYSRPSLKDNTGYKLHQLFLGAEGTLGVITAVALQCATYPTSQQTALLACETYDQVLQVLKLAKKHLSEILGALEFMDQIVVRLLLNKVSRIHLVNEDDGDAHPYYLLVETHGSNIEHDQAKMENFITAALQEGLIINGFTAPNESARQQMWTIRESANPSFTAIAYGYKYDVSVPVVEWDDFITDLRQHLTQTLPSDTMWVQGNWGHILDGNIHWNLAIPGRHTLDPRVLEQVEQPLIQRVLERKGSISAEHGLGQSKNKFLPLVHSEATLQTMRELKQMWDPNGILNPGKVLPPTTS</sequence>
<dbReference type="InterPro" id="IPR006094">
    <property type="entry name" value="Oxid_FAD_bind_N"/>
</dbReference>
<evidence type="ECO:0000256" key="4">
    <source>
        <dbReference type="ARBA" id="ARBA00022827"/>
    </source>
</evidence>
<dbReference type="InterPro" id="IPR016166">
    <property type="entry name" value="FAD-bd_PCMH"/>
</dbReference>
<evidence type="ECO:0000259" key="6">
    <source>
        <dbReference type="PROSITE" id="PS51387"/>
    </source>
</evidence>
<evidence type="ECO:0000256" key="1">
    <source>
        <dbReference type="ARBA" id="ARBA00001974"/>
    </source>
</evidence>
<comment type="similarity">
    <text evidence="2">Belongs to the FAD-binding oxidoreductase/transferase type 4 family.</text>
</comment>
<keyword evidence="4" id="KW-0274">FAD</keyword>
<keyword evidence="5" id="KW-0560">Oxidoreductase</keyword>
<dbReference type="PANTHER" id="PTHR43716:SF1">
    <property type="entry name" value="D-2-HYDROXYGLUTARATE DEHYDROGENASE, MITOCHONDRIAL"/>
    <property type="match status" value="1"/>
</dbReference>
<dbReference type="SUPFAM" id="SSF55103">
    <property type="entry name" value="FAD-linked oxidases, C-terminal domain"/>
    <property type="match status" value="1"/>
</dbReference>
<dbReference type="GO" id="GO:0071949">
    <property type="term" value="F:FAD binding"/>
    <property type="evidence" value="ECO:0007669"/>
    <property type="project" value="InterPro"/>
</dbReference>
<dbReference type="GO" id="GO:0016491">
    <property type="term" value="F:oxidoreductase activity"/>
    <property type="evidence" value="ECO:0007669"/>
    <property type="project" value="UniProtKB-KW"/>
</dbReference>
<dbReference type="InterPro" id="IPR016164">
    <property type="entry name" value="FAD-linked_Oxase-like_C"/>
</dbReference>
<dbReference type="InterPro" id="IPR036318">
    <property type="entry name" value="FAD-bd_PCMH-like_sf"/>
</dbReference>
<accession>A0A7S3P722</accession>
<dbReference type="InterPro" id="IPR016169">
    <property type="entry name" value="FAD-bd_PCMH_sub2"/>
</dbReference>
<evidence type="ECO:0000256" key="5">
    <source>
        <dbReference type="ARBA" id="ARBA00023002"/>
    </source>
</evidence>
<proteinExistence type="inferred from homology"/>
<comment type="cofactor">
    <cofactor evidence="1">
        <name>FAD</name>
        <dbReference type="ChEBI" id="CHEBI:57692"/>
    </cofactor>
</comment>
<dbReference type="InterPro" id="IPR051264">
    <property type="entry name" value="FAD-oxidored/transferase_4"/>
</dbReference>
<dbReference type="Pfam" id="PF01565">
    <property type="entry name" value="FAD_binding_4"/>
    <property type="match status" value="1"/>
</dbReference>
<dbReference type="EMBL" id="HBIM01011306">
    <property type="protein sequence ID" value="CAE0412113.1"/>
    <property type="molecule type" value="Transcribed_RNA"/>
</dbReference>
<evidence type="ECO:0000256" key="3">
    <source>
        <dbReference type="ARBA" id="ARBA00022630"/>
    </source>
</evidence>
<evidence type="ECO:0000256" key="2">
    <source>
        <dbReference type="ARBA" id="ARBA00008000"/>
    </source>
</evidence>
<reference evidence="7" key="1">
    <citation type="submission" date="2021-01" db="EMBL/GenBank/DDBJ databases">
        <authorList>
            <person name="Corre E."/>
            <person name="Pelletier E."/>
            <person name="Niang G."/>
            <person name="Scheremetjew M."/>
            <person name="Finn R."/>
            <person name="Kale V."/>
            <person name="Holt S."/>
            <person name="Cochrane G."/>
            <person name="Meng A."/>
            <person name="Brown T."/>
            <person name="Cohen L."/>
        </authorList>
    </citation>
    <scope>NUCLEOTIDE SEQUENCE</scope>
    <source>
        <strain evidence="7">CCMP127</strain>
    </source>
</reference>
<dbReference type="InterPro" id="IPR016171">
    <property type="entry name" value="Vanillyl_alc_oxidase_C-sub2"/>
</dbReference>
<dbReference type="FunFam" id="1.10.45.10:FF:000001">
    <property type="entry name" value="D-lactate dehydrogenase mitochondrial"/>
    <property type="match status" value="1"/>
</dbReference>
<dbReference type="Gene3D" id="3.30.70.2740">
    <property type="match status" value="1"/>
</dbReference>
<organism evidence="7">
    <name type="scientific">Amphora coffeiformis</name>
    <dbReference type="NCBI Taxonomy" id="265554"/>
    <lineage>
        <taxon>Eukaryota</taxon>
        <taxon>Sar</taxon>
        <taxon>Stramenopiles</taxon>
        <taxon>Ochrophyta</taxon>
        <taxon>Bacillariophyta</taxon>
        <taxon>Bacillariophyceae</taxon>
        <taxon>Bacillariophycidae</taxon>
        <taxon>Thalassiophysales</taxon>
        <taxon>Catenulaceae</taxon>
        <taxon>Amphora</taxon>
    </lineage>
</organism>
<dbReference type="PANTHER" id="PTHR43716">
    <property type="entry name" value="D-2-HYDROXYGLUTARATE DEHYDROGENASE, MITOCHONDRIAL"/>
    <property type="match status" value="1"/>
</dbReference>
<gene>
    <name evidence="7" type="ORF">ACOF00016_LOCUS9388</name>
</gene>
<dbReference type="InterPro" id="IPR016167">
    <property type="entry name" value="FAD-bd_PCMH_sub1"/>
</dbReference>
<dbReference type="InterPro" id="IPR004113">
    <property type="entry name" value="FAD-bd_oxidored_4_C"/>
</dbReference>
<feature type="domain" description="FAD-binding PCMH-type" evidence="6">
    <location>
        <begin position="70"/>
        <end position="252"/>
    </location>
</feature>
<protein>
    <recommendedName>
        <fullName evidence="6">FAD-binding PCMH-type domain-containing protein</fullName>
    </recommendedName>
</protein>
<dbReference type="Gene3D" id="3.30.43.10">
    <property type="entry name" value="Uridine Diphospho-n-acetylenolpyruvylglucosamine Reductase, domain 2"/>
    <property type="match status" value="1"/>
</dbReference>
<evidence type="ECO:0000313" key="7">
    <source>
        <dbReference type="EMBL" id="CAE0412113.1"/>
    </source>
</evidence>
<dbReference type="AlphaFoldDB" id="A0A7S3P722"/>
<dbReference type="Gene3D" id="3.30.465.10">
    <property type="match status" value="1"/>
</dbReference>
<keyword evidence="3" id="KW-0285">Flavoprotein</keyword>
<dbReference type="Gene3D" id="1.10.45.10">
    <property type="entry name" value="Vanillyl-alcohol Oxidase, Chain A, domain 4"/>
    <property type="match status" value="1"/>
</dbReference>